<dbReference type="PROSITE" id="PS50084">
    <property type="entry name" value="KH_TYPE_1"/>
    <property type="match status" value="5"/>
</dbReference>
<comment type="caution">
    <text evidence="5">The sequence shown here is derived from an EMBL/GenBank/DDBJ whole genome shotgun (WGS) entry which is preliminary data.</text>
</comment>
<dbReference type="Gene3D" id="3.30.310.210">
    <property type="match status" value="1"/>
</dbReference>
<feature type="region of interest" description="Disordered" evidence="3">
    <location>
        <begin position="1"/>
        <end position="47"/>
    </location>
</feature>
<sequence>MATCYPSPSPKRHSIAPMADPNSNPKPSYSNGPYRAPKSKPTPPPRHATFRILCHASRIGGIIGKSGNVIKALQQATGAKIRVEDAPQESPDRVIFVVAPVSSSAGGNGGDGDAGDGSEEVSQAQEALVKVFERILDVAAEGDSSCLDDERVVSCRLLAEAAQVGSVIGKGGKVVEKIRRDTGCKIRVLNDRLPACAAPSDEIVEVSEFSFLLHDGTLCLSSVAVLNCEILHVEGCASSVKKALLAVSRRLQDSPSVDKTMKTMGSRPYEVVQHGASGVLHETSTDLRQRTSALSNLSGGSNFNSNGVHTWHPEVNRAPVLDPKATQQEVMFRILCSDDRVGAVIGKGGSIVRALQSDTGANINIFPPFPDCEDRLITITAMENPETRYSPAQKAVVLVFSKSVEGIVEKGLDLGFKKELSVTARLVVPSNHVGCLIGKGGAIVSEMRKATGTSIRIIGGNQVPKCVSDNDVVQISGEFSNVKDALHNVTSRLRDNLFVSVRNSAGVRNLSSVPAETNLYGRPRDHIPLGGPPVLGVPHSLGTHSLSQSLDHLSLNPNLDHPSPGSWPQQRVAGINSRGTNDVVKGLTSRKGGLEHGSGSKATTVTKRTVEIPVPDDVFGSVYGENGSNLDQLRQISGAKVTVQEPRHSTRDRTVVISGTLDETRAAESLLQAFILNGSPS</sequence>
<dbReference type="SMART" id="SM00322">
    <property type="entry name" value="KH"/>
    <property type="match status" value="5"/>
</dbReference>
<feature type="domain" description="K Homology" evidence="4">
    <location>
        <begin position="420"/>
        <end position="494"/>
    </location>
</feature>
<evidence type="ECO:0000313" key="6">
    <source>
        <dbReference type="Proteomes" id="UP000289738"/>
    </source>
</evidence>
<accession>A0A444ZXD6</accession>
<dbReference type="EMBL" id="SDMP01000013">
    <property type="protein sequence ID" value="RYR18724.1"/>
    <property type="molecule type" value="Genomic_DNA"/>
</dbReference>
<dbReference type="CDD" id="cd22459">
    <property type="entry name" value="KH-I_PEPPER_rpt1_like"/>
    <property type="match status" value="2"/>
</dbReference>
<feature type="domain" description="K Homology" evidence="4">
    <location>
        <begin position="46"/>
        <end position="133"/>
    </location>
</feature>
<organism evidence="5 6">
    <name type="scientific">Arachis hypogaea</name>
    <name type="common">Peanut</name>
    <dbReference type="NCBI Taxonomy" id="3818"/>
    <lineage>
        <taxon>Eukaryota</taxon>
        <taxon>Viridiplantae</taxon>
        <taxon>Streptophyta</taxon>
        <taxon>Embryophyta</taxon>
        <taxon>Tracheophyta</taxon>
        <taxon>Spermatophyta</taxon>
        <taxon>Magnoliopsida</taxon>
        <taxon>eudicotyledons</taxon>
        <taxon>Gunneridae</taxon>
        <taxon>Pentapetalae</taxon>
        <taxon>rosids</taxon>
        <taxon>fabids</taxon>
        <taxon>Fabales</taxon>
        <taxon>Fabaceae</taxon>
        <taxon>Papilionoideae</taxon>
        <taxon>50 kb inversion clade</taxon>
        <taxon>dalbergioids sensu lato</taxon>
        <taxon>Dalbergieae</taxon>
        <taxon>Pterocarpus clade</taxon>
        <taxon>Arachis</taxon>
    </lineage>
</organism>
<dbReference type="STRING" id="3818.A0A444ZXD6"/>
<feature type="domain" description="K Homology" evidence="4">
    <location>
        <begin position="606"/>
        <end position="676"/>
    </location>
</feature>
<dbReference type="SUPFAM" id="SSF54791">
    <property type="entry name" value="Eukaryotic type KH-domain (KH-domain type I)"/>
    <property type="match status" value="5"/>
</dbReference>
<dbReference type="CDD" id="cd22460">
    <property type="entry name" value="KH-I_PEPPER_rpt2_like"/>
    <property type="match status" value="1"/>
</dbReference>
<keyword evidence="1" id="KW-0677">Repeat</keyword>
<dbReference type="CDD" id="cd22462">
    <property type="entry name" value="KH-I_HEN4_like_rpt5"/>
    <property type="match status" value="1"/>
</dbReference>
<evidence type="ECO:0000256" key="3">
    <source>
        <dbReference type="SAM" id="MobiDB-lite"/>
    </source>
</evidence>
<dbReference type="InterPro" id="IPR004087">
    <property type="entry name" value="KH_dom"/>
</dbReference>
<evidence type="ECO:0000256" key="2">
    <source>
        <dbReference type="PROSITE-ProRule" id="PRU00117"/>
    </source>
</evidence>
<dbReference type="InterPro" id="IPR036612">
    <property type="entry name" value="KH_dom_type_1_sf"/>
</dbReference>
<evidence type="ECO:0000313" key="5">
    <source>
        <dbReference type="EMBL" id="RYR18724.1"/>
    </source>
</evidence>
<protein>
    <recommendedName>
        <fullName evidence="4">K Homology domain-containing protein</fullName>
    </recommendedName>
</protein>
<dbReference type="InterPro" id="IPR004088">
    <property type="entry name" value="KH_dom_type_1"/>
</dbReference>
<keyword evidence="2" id="KW-0694">RNA-binding</keyword>
<feature type="domain" description="K Homology" evidence="4">
    <location>
        <begin position="328"/>
        <end position="404"/>
    </location>
</feature>
<gene>
    <name evidence="5" type="ORF">Ahy_B03g063337</name>
</gene>
<dbReference type="PANTHER" id="PTHR10288">
    <property type="entry name" value="KH DOMAIN CONTAINING RNA BINDING PROTEIN"/>
    <property type="match status" value="1"/>
</dbReference>
<dbReference type="AlphaFoldDB" id="A0A444ZXD6"/>
<dbReference type="GO" id="GO:0003723">
    <property type="term" value="F:RNA binding"/>
    <property type="evidence" value="ECO:0007669"/>
    <property type="project" value="UniProtKB-UniRule"/>
</dbReference>
<feature type="compositionally biased region" description="Polar residues" evidence="3">
    <location>
        <begin position="21"/>
        <end position="31"/>
    </location>
</feature>
<evidence type="ECO:0000259" key="4">
    <source>
        <dbReference type="SMART" id="SM00322"/>
    </source>
</evidence>
<dbReference type="Gene3D" id="3.30.1370.10">
    <property type="entry name" value="K Homology domain, type 1"/>
    <property type="match status" value="3"/>
</dbReference>
<feature type="domain" description="K Homology" evidence="4">
    <location>
        <begin position="151"/>
        <end position="252"/>
    </location>
</feature>
<dbReference type="Proteomes" id="UP000289738">
    <property type="component" value="Chromosome B03"/>
</dbReference>
<reference evidence="5 6" key="1">
    <citation type="submission" date="2019-01" db="EMBL/GenBank/DDBJ databases">
        <title>Sequencing of cultivated peanut Arachis hypogaea provides insights into genome evolution and oil improvement.</title>
        <authorList>
            <person name="Chen X."/>
        </authorList>
    </citation>
    <scope>NUCLEOTIDE SEQUENCE [LARGE SCALE GENOMIC DNA]</scope>
    <source>
        <strain evidence="6">cv. Fuhuasheng</strain>
        <tissue evidence="5">Leaves</tissue>
    </source>
</reference>
<name>A0A444ZXD6_ARAHY</name>
<proteinExistence type="predicted"/>
<dbReference type="Pfam" id="PF00013">
    <property type="entry name" value="KH_1"/>
    <property type="match status" value="5"/>
</dbReference>
<evidence type="ECO:0000256" key="1">
    <source>
        <dbReference type="ARBA" id="ARBA00022737"/>
    </source>
</evidence>
<keyword evidence="6" id="KW-1185">Reference proteome</keyword>